<dbReference type="PANTHER" id="PTHR43731:SF14">
    <property type="entry name" value="PRESENILIN-ASSOCIATED RHOMBOID-LIKE PROTEIN, MITOCHONDRIAL"/>
    <property type="match status" value="1"/>
</dbReference>
<comment type="caution">
    <text evidence="10">The sequence shown here is derived from an EMBL/GenBank/DDBJ whole genome shotgun (WGS) entry which is preliminary data.</text>
</comment>
<keyword evidence="3 8" id="KW-0812">Transmembrane</keyword>
<evidence type="ECO:0000256" key="5">
    <source>
        <dbReference type="ARBA" id="ARBA00022989"/>
    </source>
</evidence>
<dbReference type="Gene3D" id="1.20.1540.10">
    <property type="entry name" value="Rhomboid-like"/>
    <property type="match status" value="1"/>
</dbReference>
<dbReference type="AlphaFoldDB" id="A0A846TTY4"/>
<reference evidence="10 11" key="1">
    <citation type="submission" date="2020-02" db="EMBL/GenBank/DDBJ databases">
        <authorList>
            <person name="Sun Q."/>
        </authorList>
    </citation>
    <scope>NUCLEOTIDE SEQUENCE [LARGE SCALE GENOMIC DNA]</scope>
    <source>
        <strain evidence="10 11">YIM 13062</strain>
    </source>
</reference>
<evidence type="ECO:0000256" key="4">
    <source>
        <dbReference type="ARBA" id="ARBA00022801"/>
    </source>
</evidence>
<evidence type="ECO:0000256" key="6">
    <source>
        <dbReference type="ARBA" id="ARBA00023136"/>
    </source>
</evidence>
<keyword evidence="5 8" id="KW-1133">Transmembrane helix</keyword>
<dbReference type="InterPro" id="IPR035952">
    <property type="entry name" value="Rhomboid-like_sf"/>
</dbReference>
<gene>
    <name evidence="10" type="ORF">GTW58_10015</name>
</gene>
<accession>A0A846TTY4</accession>
<name>A0A846TTY4_9MICC</name>
<dbReference type="GO" id="GO:0016020">
    <property type="term" value="C:membrane"/>
    <property type="evidence" value="ECO:0007669"/>
    <property type="project" value="UniProtKB-SubCell"/>
</dbReference>
<dbReference type="EMBL" id="JAAVUN010000020">
    <property type="protein sequence ID" value="NKE10259.1"/>
    <property type="molecule type" value="Genomic_DNA"/>
</dbReference>
<feature type="transmembrane region" description="Helical" evidence="8">
    <location>
        <begin position="138"/>
        <end position="159"/>
    </location>
</feature>
<dbReference type="CDD" id="cd19756">
    <property type="entry name" value="Bbox2"/>
    <property type="match status" value="1"/>
</dbReference>
<dbReference type="RefSeq" id="WP_119933341.1">
    <property type="nucleotide sequence ID" value="NZ_JAAVUN010000020.1"/>
</dbReference>
<feature type="transmembrane region" description="Helical" evidence="8">
    <location>
        <begin position="195"/>
        <end position="216"/>
    </location>
</feature>
<comment type="subcellular location">
    <subcellularLocation>
        <location evidence="1">Membrane</location>
        <topology evidence="1">Multi-pass membrane protein</topology>
    </subcellularLocation>
</comment>
<comment type="similarity">
    <text evidence="2">Belongs to the peptidase S54 family.</text>
</comment>
<dbReference type="SUPFAM" id="SSF57845">
    <property type="entry name" value="B-box zinc-binding domain"/>
    <property type="match status" value="1"/>
</dbReference>
<keyword evidence="11" id="KW-1185">Reference proteome</keyword>
<keyword evidence="4" id="KW-0378">Hydrolase</keyword>
<dbReference type="InterPro" id="IPR050925">
    <property type="entry name" value="Rhomboid_protease_S54"/>
</dbReference>
<dbReference type="Proteomes" id="UP000521379">
    <property type="component" value="Unassembled WGS sequence"/>
</dbReference>
<organism evidence="10 11">
    <name type="scientific">Kocuria subflava</name>
    <dbReference type="NCBI Taxonomy" id="1736139"/>
    <lineage>
        <taxon>Bacteria</taxon>
        <taxon>Bacillati</taxon>
        <taxon>Actinomycetota</taxon>
        <taxon>Actinomycetes</taxon>
        <taxon>Micrococcales</taxon>
        <taxon>Micrococcaceae</taxon>
        <taxon>Kocuria</taxon>
    </lineage>
</organism>
<dbReference type="PANTHER" id="PTHR43731">
    <property type="entry name" value="RHOMBOID PROTEASE"/>
    <property type="match status" value="1"/>
</dbReference>
<feature type="transmembrane region" description="Helical" evidence="8">
    <location>
        <begin position="223"/>
        <end position="241"/>
    </location>
</feature>
<evidence type="ECO:0000259" key="9">
    <source>
        <dbReference type="Pfam" id="PF01694"/>
    </source>
</evidence>
<evidence type="ECO:0000313" key="11">
    <source>
        <dbReference type="Proteomes" id="UP000521379"/>
    </source>
</evidence>
<dbReference type="InterPro" id="IPR022764">
    <property type="entry name" value="Peptidase_S54_rhomboid_dom"/>
</dbReference>
<feature type="region of interest" description="Disordered" evidence="7">
    <location>
        <begin position="1"/>
        <end position="24"/>
    </location>
</feature>
<dbReference type="GO" id="GO:0004252">
    <property type="term" value="F:serine-type endopeptidase activity"/>
    <property type="evidence" value="ECO:0007669"/>
    <property type="project" value="InterPro"/>
</dbReference>
<dbReference type="SUPFAM" id="SSF144091">
    <property type="entry name" value="Rhomboid-like"/>
    <property type="match status" value="1"/>
</dbReference>
<evidence type="ECO:0000256" key="7">
    <source>
        <dbReference type="SAM" id="MobiDB-lite"/>
    </source>
</evidence>
<feature type="transmembrane region" description="Helical" evidence="8">
    <location>
        <begin position="89"/>
        <end position="118"/>
    </location>
</feature>
<keyword evidence="10" id="KW-0645">Protease</keyword>
<proteinExistence type="inferred from homology"/>
<evidence type="ECO:0000256" key="1">
    <source>
        <dbReference type="ARBA" id="ARBA00004141"/>
    </source>
</evidence>
<dbReference type="Pfam" id="PF01694">
    <property type="entry name" value="Rhomboid"/>
    <property type="match status" value="1"/>
</dbReference>
<dbReference type="GO" id="GO:0006508">
    <property type="term" value="P:proteolysis"/>
    <property type="evidence" value="ECO:0007669"/>
    <property type="project" value="UniProtKB-KW"/>
</dbReference>
<feature type="transmembrane region" description="Helical" evidence="8">
    <location>
        <begin position="247"/>
        <end position="266"/>
    </location>
</feature>
<evidence type="ECO:0000256" key="2">
    <source>
        <dbReference type="ARBA" id="ARBA00009045"/>
    </source>
</evidence>
<keyword evidence="6 8" id="KW-0472">Membrane</keyword>
<evidence type="ECO:0000256" key="3">
    <source>
        <dbReference type="ARBA" id="ARBA00022692"/>
    </source>
</evidence>
<feature type="transmembrane region" description="Helical" evidence="8">
    <location>
        <begin position="171"/>
        <end position="189"/>
    </location>
</feature>
<evidence type="ECO:0000256" key="8">
    <source>
        <dbReference type="SAM" id="Phobius"/>
    </source>
</evidence>
<protein>
    <submittedName>
        <fullName evidence="10">Rhomboid family intramembrane serine protease</fullName>
    </submittedName>
</protein>
<feature type="domain" description="Peptidase S54 rhomboid" evidence="9">
    <location>
        <begin position="129"/>
        <end position="265"/>
    </location>
</feature>
<sequence length="276" mass="29497">MDQPSYGANHPQQPEPNGGEFSALQPCAQHPERVTGVRCQRCGRPVCGDCQVQAAVGVHCPVCVKSAQAGQRAVRTPLGGRLANSNPMLVTWSLIGVNVAVYALMWLLQLVNVQAIYWLGLAPVVAFDEPWRIVTSGFVHSMTNPAHLALNMYTLWIFGRMLEGELGRMRFLLVYGISLLGGSAAVILLSPPTTLTVGASGAIFGLFGAVLAVTLWGPKHHRSNLTSILVLIGINVAFGFLVPGISWQGHLGGLVAGTATMGVLLARHKRARPPRQ</sequence>
<evidence type="ECO:0000313" key="10">
    <source>
        <dbReference type="EMBL" id="NKE10259.1"/>
    </source>
</evidence>